<evidence type="ECO:0000313" key="2">
    <source>
        <dbReference type="Proteomes" id="UP001177021"/>
    </source>
</evidence>
<organism evidence="1 2">
    <name type="scientific">Trifolium pratense</name>
    <name type="common">Red clover</name>
    <dbReference type="NCBI Taxonomy" id="57577"/>
    <lineage>
        <taxon>Eukaryota</taxon>
        <taxon>Viridiplantae</taxon>
        <taxon>Streptophyta</taxon>
        <taxon>Embryophyta</taxon>
        <taxon>Tracheophyta</taxon>
        <taxon>Spermatophyta</taxon>
        <taxon>Magnoliopsida</taxon>
        <taxon>eudicotyledons</taxon>
        <taxon>Gunneridae</taxon>
        <taxon>Pentapetalae</taxon>
        <taxon>rosids</taxon>
        <taxon>fabids</taxon>
        <taxon>Fabales</taxon>
        <taxon>Fabaceae</taxon>
        <taxon>Papilionoideae</taxon>
        <taxon>50 kb inversion clade</taxon>
        <taxon>NPAAA clade</taxon>
        <taxon>Hologalegina</taxon>
        <taxon>IRL clade</taxon>
        <taxon>Trifolieae</taxon>
        <taxon>Trifolium</taxon>
    </lineage>
</organism>
<dbReference type="EMBL" id="CASHSV030000409">
    <property type="protein sequence ID" value="CAJ2663472.1"/>
    <property type="molecule type" value="Genomic_DNA"/>
</dbReference>
<reference evidence="1" key="1">
    <citation type="submission" date="2023-10" db="EMBL/GenBank/DDBJ databases">
        <authorList>
            <person name="Rodriguez Cubillos JULIANA M."/>
            <person name="De Vega J."/>
        </authorList>
    </citation>
    <scope>NUCLEOTIDE SEQUENCE</scope>
</reference>
<proteinExistence type="predicted"/>
<dbReference type="Proteomes" id="UP001177021">
    <property type="component" value="Unassembled WGS sequence"/>
</dbReference>
<keyword evidence="2" id="KW-1185">Reference proteome</keyword>
<gene>
    <name evidence="1" type="ORF">MILVUS5_LOCUS28892</name>
</gene>
<sequence>MRRFSNGIICFIVIFLLFVSVSLFMRREAVTNDDGFRGPVILKYDVFVSFRGPDTRQHFVSHLEKALSTKKIYVFVDNKLQKGDEISQSLVEAIETSLISLVIFSPNYASSAWCLDELVKIVQCRKMYGQILVPVFYEVEPTTVRHQKGTYANAFAEHKKNKKKYKSTRVQQWRSALEDSAMLSGYTSSNFLNDDAALVDALVNHVLKELDRVKRINSNGLVGIDKKISHLESLLQTGSKDIRRAIGIWGMSGIGKTTIAEEVYSKLHSDYEGYYFKPHVSKEYERHGIMSLKQDLYSTLLREQHLKIETPDGLPDYVERRLRRMKVLVVLDDVNDHREQLETLIGSTLDLFGNGSRIIITSGDKQVLIDGRVDDIYEVKPLNSDESLRLFNLNAFEQNQTNYQKEYKELSKMMVKYAKGIPLVLKVLGGLLRGKDIKIWEEQLRWFEKNVPIKNVHQMILQSSFRYLDHREKKIFLDIACFFDGLPLKVDDIQSLVKDSMRVEFESLKNKALITISPVNVVSVHNIIKQSALEIVRQESNGDDEKQSRLLDPDVIYSVLKNNKGSEAIRSLAIDVSIIKELQLHPNVFAKMEKLQYLDIYSKEYSRDFVRSRRGLYLPQGLESFPNELRYLRWAHFPFGSLPSTFSGEKLVVLDLQYSYLTQLWHEDYKDLAKLKYLKLESSTFLVELPDLSNATNLEVIDLRLCTRLKSVHSSIFTLNKLKKLDLGGCFSLESFKSDIQLTSLRYLSLAGCYVLKEFSVTSKEMVELNLERTCIKQLPSSIGLQTKLEKLLLAHSYIENLPESIKNLTRLSHLGLQNCGKLRSLPELPPSLIILDASDCVSLENIDFPSTSHQMLKENKTRVAFWNCLKLNQHSLNAIQLNAQINMMKFTHQHISISRDHDDVQGTYVYPGSNVPEWLLYRTTHDNMTIDLSLGDHSSPTGFIFCFIVPQVPSKGFILRFNIQIDEGAEDIQLYLDRPLQEIRSDHVCLIYYRSFSRYLNYKVKDQPKIKIKVTAESQTLTRQYVPLMMFKGFGVSPINTSQYLNFVQQMKMAKGPSILSSMFVNIFLLLVFILVVRMFVC</sequence>
<protein>
    <submittedName>
        <fullName evidence="1">Uncharacterized protein</fullName>
    </submittedName>
</protein>
<accession>A0ACB0L256</accession>
<evidence type="ECO:0000313" key="1">
    <source>
        <dbReference type="EMBL" id="CAJ2663472.1"/>
    </source>
</evidence>
<comment type="caution">
    <text evidence="1">The sequence shown here is derived from an EMBL/GenBank/DDBJ whole genome shotgun (WGS) entry which is preliminary data.</text>
</comment>
<name>A0ACB0L256_TRIPR</name>